<keyword evidence="2" id="KW-0501">Molybdenum cofactor biosynthesis</keyword>
<evidence type="ECO:0008006" key="4">
    <source>
        <dbReference type="Google" id="ProtNLM"/>
    </source>
</evidence>
<dbReference type="NCBIfam" id="TIGR00129">
    <property type="entry name" value="fdhD_narQ"/>
    <property type="match status" value="1"/>
</dbReference>
<dbReference type="PANTHER" id="PTHR30592">
    <property type="entry name" value="FORMATE DEHYDROGENASE"/>
    <property type="match status" value="1"/>
</dbReference>
<dbReference type="SUPFAM" id="SSF53927">
    <property type="entry name" value="Cytidine deaminase-like"/>
    <property type="match status" value="1"/>
</dbReference>
<protein>
    <recommendedName>
        <fullName evidence="4">Sulfur carrier protein FdhD</fullName>
    </recommendedName>
</protein>
<organism evidence="3">
    <name type="scientific">marine metagenome</name>
    <dbReference type="NCBI Taxonomy" id="408172"/>
    <lineage>
        <taxon>unclassified sequences</taxon>
        <taxon>metagenomes</taxon>
        <taxon>ecological metagenomes</taxon>
    </lineage>
</organism>
<dbReference type="EMBL" id="UINC01130658">
    <property type="protein sequence ID" value="SVD11858.1"/>
    <property type="molecule type" value="Genomic_DNA"/>
</dbReference>
<evidence type="ECO:0000256" key="1">
    <source>
        <dbReference type="ARBA" id="ARBA00022490"/>
    </source>
</evidence>
<dbReference type="GO" id="GO:0016783">
    <property type="term" value="F:sulfurtransferase activity"/>
    <property type="evidence" value="ECO:0007669"/>
    <property type="project" value="InterPro"/>
</dbReference>
<reference evidence="3" key="1">
    <citation type="submission" date="2018-05" db="EMBL/GenBank/DDBJ databases">
        <authorList>
            <person name="Lanie J.A."/>
            <person name="Ng W.-L."/>
            <person name="Kazmierczak K.M."/>
            <person name="Andrzejewski T.M."/>
            <person name="Davidsen T.M."/>
            <person name="Wayne K.J."/>
            <person name="Tettelin H."/>
            <person name="Glass J.I."/>
            <person name="Rusch D."/>
            <person name="Podicherti R."/>
            <person name="Tsui H.-C.T."/>
            <person name="Winkler M.E."/>
        </authorList>
    </citation>
    <scope>NUCLEOTIDE SEQUENCE</scope>
</reference>
<proteinExistence type="inferred from homology"/>
<sequence>MAESTNVNIQRWRCDGLQPAEADAVAMEEPLEIRVRGRGIAVTMRTPGHDQELVAGFLRTEGLIERRSNVIEIAHCTEGEAAQLENTMNVFLAPDVEIDYGKLTRHFFASSSCGLCGKASIEGVHQQFPPVESTVKVAASMVAALPHKLRKRQPTFDVTGGLHGAGIFSTEGKLIVSREDVGRHNAVDKVIGHAFLNEIDLSLCVLLVSGRASFEIMQKALAARIPIVAAVSAPSSLAVEFAVKSGQTLAGFVRGKTMNFYAGGQRIR</sequence>
<dbReference type="Gene3D" id="3.40.140.10">
    <property type="entry name" value="Cytidine Deaminase, domain 2"/>
    <property type="match status" value="1"/>
</dbReference>
<accession>A0A382SRQ0</accession>
<dbReference type="InterPro" id="IPR003786">
    <property type="entry name" value="FdhD"/>
</dbReference>
<keyword evidence="1" id="KW-0963">Cytoplasm</keyword>
<dbReference type="Gene3D" id="3.10.20.10">
    <property type="match status" value="1"/>
</dbReference>
<gene>
    <name evidence="3" type="ORF">METZ01_LOCUS364712</name>
</gene>
<dbReference type="NCBIfam" id="NF001943">
    <property type="entry name" value="PRK00724.1-2"/>
    <property type="match status" value="1"/>
</dbReference>
<evidence type="ECO:0000256" key="2">
    <source>
        <dbReference type="ARBA" id="ARBA00023150"/>
    </source>
</evidence>
<dbReference type="HAMAP" id="MF_00187">
    <property type="entry name" value="FdhD"/>
    <property type="match status" value="1"/>
</dbReference>
<dbReference type="Pfam" id="PF02634">
    <property type="entry name" value="FdhD-NarQ"/>
    <property type="match status" value="1"/>
</dbReference>
<dbReference type="GO" id="GO:0006777">
    <property type="term" value="P:Mo-molybdopterin cofactor biosynthetic process"/>
    <property type="evidence" value="ECO:0007669"/>
    <property type="project" value="UniProtKB-KW"/>
</dbReference>
<dbReference type="InterPro" id="IPR016193">
    <property type="entry name" value="Cytidine_deaminase-like"/>
</dbReference>
<dbReference type="PIRSF" id="PIRSF015626">
    <property type="entry name" value="FdhD"/>
    <property type="match status" value="1"/>
</dbReference>
<name>A0A382SRQ0_9ZZZZ</name>
<dbReference type="AlphaFoldDB" id="A0A382SRQ0"/>
<evidence type="ECO:0000313" key="3">
    <source>
        <dbReference type="EMBL" id="SVD11858.1"/>
    </source>
</evidence>
<dbReference type="PANTHER" id="PTHR30592:SF1">
    <property type="entry name" value="SULFUR CARRIER PROTEIN FDHD"/>
    <property type="match status" value="1"/>
</dbReference>